<feature type="transmembrane region" description="Helical" evidence="1">
    <location>
        <begin position="12"/>
        <end position="33"/>
    </location>
</feature>
<keyword evidence="1" id="KW-0812">Transmembrane</keyword>
<evidence type="ECO:0008006" key="4">
    <source>
        <dbReference type="Google" id="ProtNLM"/>
    </source>
</evidence>
<reference evidence="2 3" key="1">
    <citation type="submission" date="2017-09" db="EMBL/GenBank/DDBJ databases">
        <title>The draft genome sequences of Marinobacter sp. PWS21.</title>
        <authorList>
            <person name="Cao J."/>
        </authorList>
    </citation>
    <scope>NUCLEOTIDE SEQUENCE [LARGE SCALE GENOMIC DNA]</scope>
    <source>
        <strain evidence="2 3">PWS21</strain>
    </source>
</reference>
<keyword evidence="1" id="KW-0472">Membrane</keyword>
<dbReference type="AlphaFoldDB" id="A0A2G1UHG1"/>
<gene>
    <name evidence="2" type="ORF">CLH61_15375</name>
</gene>
<protein>
    <recommendedName>
        <fullName evidence="4">Pilus assembly protein PilW</fullName>
    </recommendedName>
</protein>
<accession>A0A2G1UHG1</accession>
<dbReference type="InterPro" id="IPR032092">
    <property type="entry name" value="PilW"/>
</dbReference>
<dbReference type="Pfam" id="PF16074">
    <property type="entry name" value="PilW"/>
    <property type="match status" value="1"/>
</dbReference>
<dbReference type="EMBL" id="NTFH01000012">
    <property type="protein sequence ID" value="PHQ13928.1"/>
    <property type="molecule type" value="Genomic_DNA"/>
</dbReference>
<name>A0A2G1UHG1_9GAMM</name>
<evidence type="ECO:0000313" key="2">
    <source>
        <dbReference type="EMBL" id="PHQ13928.1"/>
    </source>
</evidence>
<dbReference type="GO" id="GO:0043683">
    <property type="term" value="P:type IV pilus assembly"/>
    <property type="evidence" value="ECO:0007669"/>
    <property type="project" value="InterPro"/>
</dbReference>
<dbReference type="RefSeq" id="WP_099615654.1">
    <property type="nucleotide sequence ID" value="NZ_KZ319375.1"/>
</dbReference>
<evidence type="ECO:0000256" key="1">
    <source>
        <dbReference type="SAM" id="Phobius"/>
    </source>
</evidence>
<sequence>MRGIIRQTGLSIIELMVAITLGLILTAGLVQIFSGNQRSFTVAEANMRVQETGRMTVEFLNRAVRNADYWGCIPRDNVGNKLDPTGTGYSTDLHEFEDGFQAYQSDGTVGIAGTDVMVLRGVGGAGDVSIEDEMPNSSANLDVNTTEGIHEGDILLISDCIAGDIFQVTAEPTTSNKIQHNGGNKQEPGNAKTRDGVLVVVDNNCPGDAANCLSKQYDGDAQIFKPYFYQYYLDIVDGRRALYRKDGLKAPVEIMDGVWDFQMRVGIDPGLTTGEASQWVDINSTTALSSAAASEVVAVQISMLVRSPQDRVADAAMAVCYPSWSDCSGGPNFNVATQIDADSRHLYRVYTATSTIRNRVLKVEQNES</sequence>
<keyword evidence="3" id="KW-1185">Reference proteome</keyword>
<comment type="caution">
    <text evidence="2">The sequence shown here is derived from an EMBL/GenBank/DDBJ whole genome shotgun (WGS) entry which is preliminary data.</text>
</comment>
<dbReference type="Proteomes" id="UP000231409">
    <property type="component" value="Unassembled WGS sequence"/>
</dbReference>
<evidence type="ECO:0000313" key="3">
    <source>
        <dbReference type="Proteomes" id="UP000231409"/>
    </source>
</evidence>
<organism evidence="2 3">
    <name type="scientific">Marinobacter profundi</name>
    <dbReference type="NCBI Taxonomy" id="2666256"/>
    <lineage>
        <taxon>Bacteria</taxon>
        <taxon>Pseudomonadati</taxon>
        <taxon>Pseudomonadota</taxon>
        <taxon>Gammaproteobacteria</taxon>
        <taxon>Pseudomonadales</taxon>
        <taxon>Marinobacteraceae</taxon>
        <taxon>Marinobacter</taxon>
    </lineage>
</organism>
<proteinExistence type="predicted"/>
<keyword evidence="1" id="KW-1133">Transmembrane helix</keyword>